<proteinExistence type="predicted"/>
<protein>
    <submittedName>
        <fullName evidence="2">Uncharacterized protein</fullName>
    </submittedName>
</protein>
<keyword evidence="3" id="KW-1185">Reference proteome</keyword>
<dbReference type="InterPro" id="IPR053221">
    <property type="entry name" value="Burnettramic_acid_biosynth"/>
</dbReference>
<feature type="compositionally biased region" description="Basic and acidic residues" evidence="1">
    <location>
        <begin position="423"/>
        <end position="460"/>
    </location>
</feature>
<dbReference type="EMBL" id="ML996187">
    <property type="protein sequence ID" value="KAF2731862.1"/>
    <property type="molecule type" value="Genomic_DNA"/>
</dbReference>
<comment type="caution">
    <text evidence="2">The sequence shown here is derived from an EMBL/GenBank/DDBJ whole genome shotgun (WGS) entry which is preliminary data.</text>
</comment>
<dbReference type="OrthoDB" id="3068835at2759"/>
<sequence length="474" mass="53366">MPSNILPMSSRLSSASSIDTQPSGRRTSRPISGISASGTSFAASLHATKWKYYAFTFLRLPHHHPDEVPFRAEAEHDVLREMRPMRNGVETRRWRVRGAYKENAESGTSSYYQHDRDPQQAHIYQQQYYRYPQQPNAYLHQGHATSQRNNVYQRQDYARSTQGVRYVPQQHTSSSTPAVNAIPLAHPHPPPETFPDSPPEYNEQLESKLIQAATQWIPRDTPQYATPERKALSKPVVVPRVGINSILSFPLPFLRAYSPALRSSGVHEQEFIAFVDNLTVVQTQPAPLQALGFVGTGIGFVPWHWAALAGMGIEAAATTASIAITTARTKRYLETVNREYFAPKGLKVSVYKDGALAEMLGFPESWPDLALVDADLSHSSIRDRRMRALEPFIASLSLDVPPPAPQVKMIDKIAAKQVARKLSKQEKSALKKQKKLMERKESGKDKQKDTEKQARKDEKKAKKLQYIVVENLSF</sequence>
<feature type="region of interest" description="Disordered" evidence="1">
    <location>
        <begin position="423"/>
        <end position="461"/>
    </location>
</feature>
<evidence type="ECO:0000313" key="2">
    <source>
        <dbReference type="EMBL" id="KAF2731862.1"/>
    </source>
</evidence>
<accession>A0A9P4UX88</accession>
<evidence type="ECO:0000313" key="3">
    <source>
        <dbReference type="Proteomes" id="UP000799444"/>
    </source>
</evidence>
<name>A0A9P4UX88_9PLEO</name>
<dbReference type="Proteomes" id="UP000799444">
    <property type="component" value="Unassembled WGS sequence"/>
</dbReference>
<evidence type="ECO:0000256" key="1">
    <source>
        <dbReference type="SAM" id="MobiDB-lite"/>
    </source>
</evidence>
<organism evidence="2 3">
    <name type="scientific">Polyplosphaeria fusca</name>
    <dbReference type="NCBI Taxonomy" id="682080"/>
    <lineage>
        <taxon>Eukaryota</taxon>
        <taxon>Fungi</taxon>
        <taxon>Dikarya</taxon>
        <taxon>Ascomycota</taxon>
        <taxon>Pezizomycotina</taxon>
        <taxon>Dothideomycetes</taxon>
        <taxon>Pleosporomycetidae</taxon>
        <taxon>Pleosporales</taxon>
        <taxon>Tetraplosphaeriaceae</taxon>
        <taxon>Polyplosphaeria</taxon>
    </lineage>
</organism>
<reference evidence="2" key="1">
    <citation type="journal article" date="2020" name="Stud. Mycol.">
        <title>101 Dothideomycetes genomes: a test case for predicting lifestyles and emergence of pathogens.</title>
        <authorList>
            <person name="Haridas S."/>
            <person name="Albert R."/>
            <person name="Binder M."/>
            <person name="Bloem J."/>
            <person name="Labutti K."/>
            <person name="Salamov A."/>
            <person name="Andreopoulos B."/>
            <person name="Baker S."/>
            <person name="Barry K."/>
            <person name="Bills G."/>
            <person name="Bluhm B."/>
            <person name="Cannon C."/>
            <person name="Castanera R."/>
            <person name="Culley D."/>
            <person name="Daum C."/>
            <person name="Ezra D."/>
            <person name="Gonzalez J."/>
            <person name="Henrissat B."/>
            <person name="Kuo A."/>
            <person name="Liang C."/>
            <person name="Lipzen A."/>
            <person name="Lutzoni F."/>
            <person name="Magnuson J."/>
            <person name="Mondo S."/>
            <person name="Nolan M."/>
            <person name="Ohm R."/>
            <person name="Pangilinan J."/>
            <person name="Park H.-J."/>
            <person name="Ramirez L."/>
            <person name="Alfaro M."/>
            <person name="Sun H."/>
            <person name="Tritt A."/>
            <person name="Yoshinaga Y."/>
            <person name="Zwiers L.-H."/>
            <person name="Turgeon B."/>
            <person name="Goodwin S."/>
            <person name="Spatafora J."/>
            <person name="Crous P."/>
            <person name="Grigoriev I."/>
        </authorList>
    </citation>
    <scope>NUCLEOTIDE SEQUENCE</scope>
    <source>
        <strain evidence="2">CBS 125425</strain>
    </source>
</reference>
<dbReference type="AlphaFoldDB" id="A0A9P4UX88"/>
<dbReference type="PANTHER" id="PTHR38887">
    <property type="entry name" value="CHROMOSOME 21, WHOLE GENOME SHOTGUN SEQUENCE"/>
    <property type="match status" value="1"/>
</dbReference>
<feature type="region of interest" description="Disordered" evidence="1">
    <location>
        <begin position="1"/>
        <end position="35"/>
    </location>
</feature>
<dbReference type="PANTHER" id="PTHR38887:SF1">
    <property type="entry name" value="RAS MODIFICATION PROTEIN ERF4"/>
    <property type="match status" value="1"/>
</dbReference>
<gene>
    <name evidence="2" type="ORF">EJ04DRAFT_554411</name>
</gene>